<gene>
    <name evidence="10" type="ordered locus">Thicy_1667</name>
</gene>
<dbReference type="STRING" id="717773.Thicy_1667"/>
<evidence type="ECO:0000256" key="7">
    <source>
        <dbReference type="ARBA" id="ARBA00023065"/>
    </source>
</evidence>
<dbReference type="InterPro" id="IPR015853">
    <property type="entry name" value="ABC_transpr_FbpC"/>
</dbReference>
<dbReference type="InterPro" id="IPR017871">
    <property type="entry name" value="ABC_transporter-like_CS"/>
</dbReference>
<evidence type="ECO:0000256" key="4">
    <source>
        <dbReference type="ARBA" id="ARBA00022741"/>
    </source>
</evidence>
<keyword evidence="4" id="KW-0547">Nucleotide-binding</keyword>
<organism evidence="10 11">
    <name type="scientific">Thiomicrospira cyclica (strain DSM 14477 / JCM 11371 / ALM1)</name>
    <name type="common">Thioalkalimicrobium cyclicum</name>
    <dbReference type="NCBI Taxonomy" id="717773"/>
    <lineage>
        <taxon>Bacteria</taxon>
        <taxon>Pseudomonadati</taxon>
        <taxon>Pseudomonadota</taxon>
        <taxon>Gammaproteobacteria</taxon>
        <taxon>Thiotrichales</taxon>
        <taxon>Piscirickettsiaceae</taxon>
        <taxon>Thiomicrospira</taxon>
    </lineage>
</organism>
<protein>
    <submittedName>
        <fullName evidence="10">Fe(3+)-transporting ATPase</fullName>
        <ecNumber evidence="10">3.6.3.30</ecNumber>
    </submittedName>
</protein>
<dbReference type="PROSITE" id="PS00211">
    <property type="entry name" value="ABC_TRANSPORTER_1"/>
    <property type="match status" value="1"/>
</dbReference>
<dbReference type="InterPro" id="IPR027417">
    <property type="entry name" value="P-loop_NTPase"/>
</dbReference>
<evidence type="ECO:0000256" key="3">
    <source>
        <dbReference type="ARBA" id="ARBA00022496"/>
    </source>
</evidence>
<dbReference type="PROSITE" id="PS50893">
    <property type="entry name" value="ABC_TRANSPORTER_2"/>
    <property type="match status" value="1"/>
</dbReference>
<evidence type="ECO:0000256" key="6">
    <source>
        <dbReference type="ARBA" id="ARBA00023004"/>
    </source>
</evidence>
<keyword evidence="1" id="KW-0813">Transport</keyword>
<dbReference type="SMART" id="SM00382">
    <property type="entry name" value="AAA"/>
    <property type="match status" value="1"/>
</dbReference>
<keyword evidence="8" id="KW-0472">Membrane</keyword>
<dbReference type="InterPro" id="IPR003439">
    <property type="entry name" value="ABC_transporter-like_ATP-bd"/>
</dbReference>
<evidence type="ECO:0000313" key="10">
    <source>
        <dbReference type="EMBL" id="AEG32424.1"/>
    </source>
</evidence>
<dbReference type="OrthoDB" id="9802264at2"/>
<keyword evidence="6" id="KW-0408">Iron</keyword>
<reference evidence="10 11" key="1">
    <citation type="submission" date="2011-05" db="EMBL/GenBank/DDBJ databases">
        <title>Complete sequence of Thioalkalimicrobium cyclicum ALM1.</title>
        <authorList>
            <consortium name="US DOE Joint Genome Institute"/>
            <person name="Lucas S."/>
            <person name="Han J."/>
            <person name="Lapidus A."/>
            <person name="Cheng J.-F."/>
            <person name="Goodwin L."/>
            <person name="Pitluck S."/>
            <person name="Peters L."/>
            <person name="Mikhailova N."/>
            <person name="Davenport K."/>
            <person name="Han C."/>
            <person name="Tapia R."/>
            <person name="Land M."/>
            <person name="Hauser L."/>
            <person name="Kyrpides N."/>
            <person name="Ivanova N."/>
            <person name="Pagani I."/>
            <person name="Kappler U."/>
            <person name="Woyke T."/>
        </authorList>
    </citation>
    <scope>NUCLEOTIDE SEQUENCE [LARGE SCALE GENOMIC DNA]</scope>
    <source>
        <strain evidence="11">DSM 14477 / JCM 11371 / ALM1</strain>
    </source>
</reference>
<keyword evidence="3" id="KW-0410">Iron transport</keyword>
<dbReference type="GO" id="GO:0005524">
    <property type="term" value="F:ATP binding"/>
    <property type="evidence" value="ECO:0007669"/>
    <property type="project" value="UniProtKB-KW"/>
</dbReference>
<dbReference type="PANTHER" id="PTHR42781">
    <property type="entry name" value="SPERMIDINE/PUTRESCINE IMPORT ATP-BINDING PROTEIN POTA"/>
    <property type="match status" value="1"/>
</dbReference>
<dbReference type="InterPro" id="IPR003593">
    <property type="entry name" value="AAA+_ATPase"/>
</dbReference>
<dbReference type="InterPro" id="IPR050093">
    <property type="entry name" value="ABC_SmlMolc_Importer"/>
</dbReference>
<evidence type="ECO:0000313" key="11">
    <source>
        <dbReference type="Proteomes" id="UP000009232"/>
    </source>
</evidence>
<evidence type="ECO:0000256" key="2">
    <source>
        <dbReference type="ARBA" id="ARBA00022475"/>
    </source>
</evidence>
<keyword evidence="7" id="KW-0406">Ion transport</keyword>
<dbReference type="Pfam" id="PF00005">
    <property type="entry name" value="ABC_tran"/>
    <property type="match status" value="1"/>
</dbReference>
<dbReference type="PANTHER" id="PTHR42781:SF4">
    <property type="entry name" value="SPERMIDINE_PUTRESCINE IMPORT ATP-BINDING PROTEIN POTA"/>
    <property type="match status" value="1"/>
</dbReference>
<dbReference type="Gene3D" id="3.40.50.300">
    <property type="entry name" value="P-loop containing nucleotide triphosphate hydrolases"/>
    <property type="match status" value="1"/>
</dbReference>
<dbReference type="SUPFAM" id="SSF52540">
    <property type="entry name" value="P-loop containing nucleoside triphosphate hydrolases"/>
    <property type="match status" value="1"/>
</dbReference>
<accession>F6DBM2</accession>
<dbReference type="AlphaFoldDB" id="F6DBM2"/>
<dbReference type="RefSeq" id="WP_013836193.1">
    <property type="nucleotide sequence ID" value="NC_015581.1"/>
</dbReference>
<evidence type="ECO:0000256" key="8">
    <source>
        <dbReference type="ARBA" id="ARBA00023136"/>
    </source>
</evidence>
<dbReference type="GO" id="GO:0016887">
    <property type="term" value="F:ATP hydrolysis activity"/>
    <property type="evidence" value="ECO:0007669"/>
    <property type="project" value="InterPro"/>
</dbReference>
<evidence type="ECO:0000256" key="1">
    <source>
        <dbReference type="ARBA" id="ARBA00022448"/>
    </source>
</evidence>
<dbReference type="eggNOG" id="COG3842">
    <property type="taxonomic scope" value="Bacteria"/>
</dbReference>
<keyword evidence="11" id="KW-1185">Reference proteome</keyword>
<dbReference type="EMBL" id="CP002776">
    <property type="protein sequence ID" value="AEG32424.1"/>
    <property type="molecule type" value="Genomic_DNA"/>
</dbReference>
<dbReference type="GO" id="GO:0016020">
    <property type="term" value="C:membrane"/>
    <property type="evidence" value="ECO:0007669"/>
    <property type="project" value="InterPro"/>
</dbReference>
<keyword evidence="5" id="KW-0067">ATP-binding</keyword>
<dbReference type="KEGG" id="tcy:Thicy_1667"/>
<name>F6DBM2_THICA</name>
<evidence type="ECO:0000256" key="5">
    <source>
        <dbReference type="ARBA" id="ARBA00022840"/>
    </source>
</evidence>
<dbReference type="GO" id="GO:0015408">
    <property type="term" value="F:ABC-type ferric iron transporter activity"/>
    <property type="evidence" value="ECO:0007669"/>
    <property type="project" value="InterPro"/>
</dbReference>
<proteinExistence type="predicted"/>
<dbReference type="EC" id="3.6.3.30" evidence="10"/>
<evidence type="ECO:0000259" key="9">
    <source>
        <dbReference type="PROSITE" id="PS50893"/>
    </source>
</evidence>
<keyword evidence="10" id="KW-0378">Hydrolase</keyword>
<dbReference type="Proteomes" id="UP000009232">
    <property type="component" value="Chromosome"/>
</dbReference>
<dbReference type="CDD" id="cd03259">
    <property type="entry name" value="ABC_Carb_Solutes_like"/>
    <property type="match status" value="1"/>
</dbReference>
<dbReference type="HOGENOM" id="CLU_000604_1_22_6"/>
<sequence length="220" mass="24268">MLKISDIQVVYNQTPILDQFNLDIEAGEIVGILGPSGCGKSTLLRAIAGFVELAKGEICLNNACLCNCKCFMPPEKRGVGMVFQDNSLFPHLTVAGNIAFGLTKLNKTERQNRVNELLTLIRLEGMGNRYPHELSGGQQQRVALARALAPKPSLILFDEPFSSLDKALSEHLAVEIRQLLKQQKTAAILVTHTQREAELMCDRYAGLEDVYANNWIETAA</sequence>
<feature type="domain" description="ABC transporter" evidence="9">
    <location>
        <begin position="2"/>
        <end position="220"/>
    </location>
</feature>
<keyword evidence="2" id="KW-1003">Cell membrane</keyword>